<dbReference type="InterPro" id="IPR044256">
    <property type="entry name" value="HCF244-like"/>
</dbReference>
<evidence type="ECO:0000313" key="4">
    <source>
        <dbReference type="EMBL" id="MBP2410295.1"/>
    </source>
</evidence>
<protein>
    <submittedName>
        <fullName evidence="4">Uncharacterized protein YbjT (DUF2867 family)</fullName>
    </submittedName>
</protein>
<dbReference type="Proteomes" id="UP000698222">
    <property type="component" value="Unassembled WGS sequence"/>
</dbReference>
<dbReference type="Gene3D" id="3.40.50.720">
    <property type="entry name" value="NAD(P)-binding Rossmann-like Domain"/>
    <property type="match status" value="1"/>
</dbReference>
<reference evidence="4 5" key="1">
    <citation type="submission" date="2021-03" db="EMBL/GenBank/DDBJ databases">
        <title>Sequencing the genomes of 1000 actinobacteria strains.</title>
        <authorList>
            <person name="Klenk H.-P."/>
        </authorList>
    </citation>
    <scope>NUCLEOTIDE SEQUENCE [LARGE SCALE GENOMIC DNA]</scope>
    <source>
        <strain evidence="4 5">DSM 14564</strain>
    </source>
</reference>
<name>A0ABS4YNX7_9MICO</name>
<evidence type="ECO:0000256" key="1">
    <source>
        <dbReference type="ARBA" id="ARBA00022531"/>
    </source>
</evidence>
<dbReference type="SUPFAM" id="SSF51735">
    <property type="entry name" value="NAD(P)-binding Rossmann-fold domains"/>
    <property type="match status" value="1"/>
</dbReference>
<keyword evidence="2" id="KW-0604">Photosystem II</keyword>
<keyword evidence="1" id="KW-0602">Photosynthesis</keyword>
<gene>
    <name evidence="4" type="ORF">JOF44_003198</name>
</gene>
<sequence>MSETSPPTAARNVLVAGAGGYLGRHLVTELARGGHSVRCLVRRPEELARPGRSGAPSLAGLDLDVRSADVTDPSTLASIADGVDAVISTIGVTGHGGDPWRVDHAGNLALLDAALAADVRRVVFVNVLHAEQIPADLTRAKSAFAATLRRTTDQHLIVNPSGYFSDLGAYASMARRGVALVVGGGRARLSPIDGADLAAVIRQQLEAGTTGDLDVGGPQTLTHHEIAELAFEARGKRPRIASVPLPVARAGLAPVRMVAPSAAGIATFLLAGLAADSAAPQFGHRRIAEHFQQLAAADDGGRR</sequence>
<dbReference type="RefSeq" id="WP_209893703.1">
    <property type="nucleotide sequence ID" value="NZ_BAAAJV010000016.1"/>
</dbReference>
<dbReference type="InterPro" id="IPR016040">
    <property type="entry name" value="NAD(P)-bd_dom"/>
</dbReference>
<accession>A0ABS4YNX7</accession>
<dbReference type="InterPro" id="IPR036291">
    <property type="entry name" value="NAD(P)-bd_dom_sf"/>
</dbReference>
<dbReference type="PANTHER" id="PTHR47128:SF2">
    <property type="entry name" value="PROTEIN HIGH CHLOROPHYLL FLUORESCENCE PHENOTYPE 244, CHLOROPLASTIC"/>
    <property type="match status" value="1"/>
</dbReference>
<evidence type="ECO:0000259" key="3">
    <source>
        <dbReference type="Pfam" id="PF13460"/>
    </source>
</evidence>
<evidence type="ECO:0000313" key="5">
    <source>
        <dbReference type="Proteomes" id="UP000698222"/>
    </source>
</evidence>
<proteinExistence type="predicted"/>
<evidence type="ECO:0000256" key="2">
    <source>
        <dbReference type="ARBA" id="ARBA00023276"/>
    </source>
</evidence>
<dbReference type="EMBL" id="JAGIOC010000001">
    <property type="protein sequence ID" value="MBP2410295.1"/>
    <property type="molecule type" value="Genomic_DNA"/>
</dbReference>
<dbReference type="Pfam" id="PF13460">
    <property type="entry name" value="NAD_binding_10"/>
    <property type="match status" value="1"/>
</dbReference>
<feature type="domain" description="NAD(P)-binding" evidence="3">
    <location>
        <begin position="17"/>
        <end position="205"/>
    </location>
</feature>
<organism evidence="4 5">
    <name type="scientific">Brachybacterium fresconis</name>
    <dbReference type="NCBI Taxonomy" id="173363"/>
    <lineage>
        <taxon>Bacteria</taxon>
        <taxon>Bacillati</taxon>
        <taxon>Actinomycetota</taxon>
        <taxon>Actinomycetes</taxon>
        <taxon>Micrococcales</taxon>
        <taxon>Dermabacteraceae</taxon>
        <taxon>Brachybacterium</taxon>
    </lineage>
</organism>
<keyword evidence="5" id="KW-1185">Reference proteome</keyword>
<comment type="caution">
    <text evidence="4">The sequence shown here is derived from an EMBL/GenBank/DDBJ whole genome shotgun (WGS) entry which is preliminary data.</text>
</comment>
<dbReference type="PANTHER" id="PTHR47128">
    <property type="match status" value="1"/>
</dbReference>